<name>A0A1G8Y368_9RHOB</name>
<feature type="compositionally biased region" description="Gly residues" evidence="1">
    <location>
        <begin position="64"/>
        <end position="78"/>
    </location>
</feature>
<evidence type="ECO:0000256" key="1">
    <source>
        <dbReference type="SAM" id="MobiDB-lite"/>
    </source>
</evidence>
<organism evidence="2 3">
    <name type="scientific">Aliiruegeria lutimaris</name>
    <dbReference type="NCBI Taxonomy" id="571298"/>
    <lineage>
        <taxon>Bacteria</taxon>
        <taxon>Pseudomonadati</taxon>
        <taxon>Pseudomonadota</taxon>
        <taxon>Alphaproteobacteria</taxon>
        <taxon>Rhodobacterales</taxon>
        <taxon>Roseobacteraceae</taxon>
        <taxon>Aliiruegeria</taxon>
    </lineage>
</organism>
<dbReference type="AlphaFoldDB" id="A0A1G8Y368"/>
<evidence type="ECO:0000313" key="3">
    <source>
        <dbReference type="Proteomes" id="UP000199382"/>
    </source>
</evidence>
<dbReference type="Proteomes" id="UP000199382">
    <property type="component" value="Unassembled WGS sequence"/>
</dbReference>
<accession>A0A1G8Y368</accession>
<sequence length="90" mass="9612">MSVPRYFVEGISKVDPDKSNGIVKITFHIKENGKPQDAVQLIVPVDNLNQSFQTVGETMQKTFGQGGGGRPGGGGGRPGMNPNLKDLTEK</sequence>
<evidence type="ECO:0000313" key="2">
    <source>
        <dbReference type="EMBL" id="SDJ97147.1"/>
    </source>
</evidence>
<proteinExistence type="predicted"/>
<reference evidence="2 3" key="1">
    <citation type="submission" date="2016-10" db="EMBL/GenBank/DDBJ databases">
        <authorList>
            <person name="de Groot N.N."/>
        </authorList>
    </citation>
    <scope>NUCLEOTIDE SEQUENCE [LARGE SCALE GENOMIC DNA]</scope>
    <source>
        <strain evidence="2 3">DSM 25294</strain>
    </source>
</reference>
<dbReference type="EMBL" id="FNEK01000028">
    <property type="protein sequence ID" value="SDJ97147.1"/>
    <property type="molecule type" value="Genomic_DNA"/>
</dbReference>
<feature type="region of interest" description="Disordered" evidence="1">
    <location>
        <begin position="62"/>
        <end position="90"/>
    </location>
</feature>
<keyword evidence="3" id="KW-1185">Reference proteome</keyword>
<gene>
    <name evidence="2" type="ORF">SAMN04488026_10286</name>
</gene>
<protein>
    <submittedName>
        <fullName evidence="2">Uncharacterized protein</fullName>
    </submittedName>
</protein>
<dbReference type="STRING" id="571298.SAMN04488026_10286"/>